<organism evidence="6 7">
    <name type="scientific">Hyaloscypha bicolor E</name>
    <dbReference type="NCBI Taxonomy" id="1095630"/>
    <lineage>
        <taxon>Eukaryota</taxon>
        <taxon>Fungi</taxon>
        <taxon>Dikarya</taxon>
        <taxon>Ascomycota</taxon>
        <taxon>Pezizomycotina</taxon>
        <taxon>Leotiomycetes</taxon>
        <taxon>Helotiales</taxon>
        <taxon>Hyaloscyphaceae</taxon>
        <taxon>Hyaloscypha</taxon>
        <taxon>Hyaloscypha bicolor</taxon>
    </lineage>
</organism>
<proteinExistence type="inferred from homology"/>
<name>A0A2J6TMQ6_9HELO</name>
<evidence type="ECO:0000259" key="5">
    <source>
        <dbReference type="PROSITE" id="PS51891"/>
    </source>
</evidence>
<dbReference type="RefSeq" id="XP_024741200.1">
    <property type="nucleotide sequence ID" value="XM_024871792.1"/>
</dbReference>
<dbReference type="InterPro" id="IPR006913">
    <property type="entry name" value="CENP-V/GFA"/>
</dbReference>
<keyword evidence="3" id="KW-0862">Zinc</keyword>
<dbReference type="PROSITE" id="PS51891">
    <property type="entry name" value="CENP_V_GFA"/>
    <property type="match status" value="1"/>
</dbReference>
<dbReference type="AlphaFoldDB" id="A0A2J6TMQ6"/>
<dbReference type="PANTHER" id="PTHR33337">
    <property type="entry name" value="GFA DOMAIN-CONTAINING PROTEIN"/>
    <property type="match status" value="1"/>
</dbReference>
<keyword evidence="2" id="KW-0479">Metal-binding</keyword>
<protein>
    <recommendedName>
        <fullName evidence="5">CENP-V/GFA domain-containing protein</fullName>
    </recommendedName>
</protein>
<keyword evidence="7" id="KW-1185">Reference proteome</keyword>
<keyword evidence="4" id="KW-0456">Lyase</keyword>
<dbReference type="OrthoDB" id="1601230at2759"/>
<dbReference type="EMBL" id="KZ613769">
    <property type="protein sequence ID" value="PMD64296.1"/>
    <property type="molecule type" value="Genomic_DNA"/>
</dbReference>
<evidence type="ECO:0000256" key="4">
    <source>
        <dbReference type="ARBA" id="ARBA00023239"/>
    </source>
</evidence>
<evidence type="ECO:0000313" key="7">
    <source>
        <dbReference type="Proteomes" id="UP000235371"/>
    </source>
</evidence>
<dbReference type="GO" id="GO:0016846">
    <property type="term" value="F:carbon-sulfur lyase activity"/>
    <property type="evidence" value="ECO:0007669"/>
    <property type="project" value="InterPro"/>
</dbReference>
<gene>
    <name evidence="6" type="ORF">K444DRAFT_308731</name>
</gene>
<evidence type="ECO:0000313" key="6">
    <source>
        <dbReference type="EMBL" id="PMD64296.1"/>
    </source>
</evidence>
<evidence type="ECO:0000256" key="1">
    <source>
        <dbReference type="ARBA" id="ARBA00005495"/>
    </source>
</evidence>
<sequence>MAQSHGSCLCKKVAYTFTGEPVMQAICHCLPCRKVSGGTHTTNILVPLAALTITSGKEHLRSYAAAHPSGMTLTLHFCENCGTKIYKDMDGEAFKGVAIVQAGTLDAGEGGMEIGDVKLGAELWVKNRVPWLGSVEGAGQLQEFS</sequence>
<dbReference type="Gene3D" id="3.90.1590.10">
    <property type="entry name" value="glutathione-dependent formaldehyde- activating enzyme (gfa)"/>
    <property type="match status" value="1"/>
</dbReference>
<evidence type="ECO:0000256" key="3">
    <source>
        <dbReference type="ARBA" id="ARBA00022833"/>
    </source>
</evidence>
<reference evidence="6 7" key="1">
    <citation type="submission" date="2016-04" db="EMBL/GenBank/DDBJ databases">
        <title>A degradative enzymes factory behind the ericoid mycorrhizal symbiosis.</title>
        <authorList>
            <consortium name="DOE Joint Genome Institute"/>
            <person name="Martino E."/>
            <person name="Morin E."/>
            <person name="Grelet G."/>
            <person name="Kuo A."/>
            <person name="Kohler A."/>
            <person name="Daghino S."/>
            <person name="Barry K."/>
            <person name="Choi C."/>
            <person name="Cichocki N."/>
            <person name="Clum A."/>
            <person name="Copeland A."/>
            <person name="Hainaut M."/>
            <person name="Haridas S."/>
            <person name="Labutti K."/>
            <person name="Lindquist E."/>
            <person name="Lipzen A."/>
            <person name="Khouja H.-R."/>
            <person name="Murat C."/>
            <person name="Ohm R."/>
            <person name="Olson A."/>
            <person name="Spatafora J."/>
            <person name="Veneault-Fourrey C."/>
            <person name="Henrissat B."/>
            <person name="Grigoriev I."/>
            <person name="Martin F."/>
            <person name="Perotto S."/>
        </authorList>
    </citation>
    <scope>NUCLEOTIDE SEQUENCE [LARGE SCALE GENOMIC DNA]</scope>
    <source>
        <strain evidence="6 7">E</strain>
    </source>
</reference>
<dbReference type="GO" id="GO:0046872">
    <property type="term" value="F:metal ion binding"/>
    <property type="evidence" value="ECO:0007669"/>
    <property type="project" value="UniProtKB-KW"/>
</dbReference>
<dbReference type="SUPFAM" id="SSF51316">
    <property type="entry name" value="Mss4-like"/>
    <property type="match status" value="1"/>
</dbReference>
<accession>A0A2J6TMQ6</accession>
<dbReference type="PANTHER" id="PTHR33337:SF30">
    <property type="entry name" value="DUF636 DOMAIN PROTEIN (AFU_ORTHOLOGUE AFUA_1G03180)"/>
    <property type="match status" value="1"/>
</dbReference>
<dbReference type="Proteomes" id="UP000235371">
    <property type="component" value="Unassembled WGS sequence"/>
</dbReference>
<feature type="domain" description="CENP-V/GFA" evidence="5">
    <location>
        <begin position="4"/>
        <end position="116"/>
    </location>
</feature>
<dbReference type="InParanoid" id="A0A2J6TMQ6"/>
<dbReference type="GeneID" id="36579874"/>
<comment type="similarity">
    <text evidence="1">Belongs to the Gfa family.</text>
</comment>
<evidence type="ECO:0000256" key="2">
    <source>
        <dbReference type="ARBA" id="ARBA00022723"/>
    </source>
</evidence>
<dbReference type="Pfam" id="PF04828">
    <property type="entry name" value="GFA"/>
    <property type="match status" value="1"/>
</dbReference>
<dbReference type="InterPro" id="IPR011057">
    <property type="entry name" value="Mss4-like_sf"/>
</dbReference>
<dbReference type="STRING" id="1095630.A0A2J6TMQ6"/>